<keyword evidence="2" id="KW-1185">Reference proteome</keyword>
<comment type="caution">
    <text evidence="1">The sequence shown here is derived from an EMBL/GenBank/DDBJ whole genome shotgun (WGS) entry which is preliminary data.</text>
</comment>
<sequence>MAHFLIGWGGCNISVPLDAKLKSFHAYFSSPIATGNFVESADLFLGD</sequence>
<name>A0ABR0SW22_9HYPO</name>
<organism evidence="1 2">
    <name type="scientific">Cladobotryum mycophilum</name>
    <dbReference type="NCBI Taxonomy" id="491253"/>
    <lineage>
        <taxon>Eukaryota</taxon>
        <taxon>Fungi</taxon>
        <taxon>Dikarya</taxon>
        <taxon>Ascomycota</taxon>
        <taxon>Pezizomycotina</taxon>
        <taxon>Sordariomycetes</taxon>
        <taxon>Hypocreomycetidae</taxon>
        <taxon>Hypocreales</taxon>
        <taxon>Hypocreaceae</taxon>
        <taxon>Cladobotryum</taxon>
    </lineage>
</organism>
<dbReference type="Proteomes" id="UP001338125">
    <property type="component" value="Unassembled WGS sequence"/>
</dbReference>
<evidence type="ECO:0000313" key="2">
    <source>
        <dbReference type="Proteomes" id="UP001338125"/>
    </source>
</evidence>
<accession>A0ABR0SW22</accession>
<gene>
    <name evidence="1" type="ORF">PT974_01692</name>
</gene>
<proteinExistence type="predicted"/>
<dbReference type="EMBL" id="JAVFKD010000002">
    <property type="protein sequence ID" value="KAK5996358.1"/>
    <property type="molecule type" value="Genomic_DNA"/>
</dbReference>
<evidence type="ECO:0000313" key="1">
    <source>
        <dbReference type="EMBL" id="KAK5996358.1"/>
    </source>
</evidence>
<reference evidence="1 2" key="1">
    <citation type="submission" date="2024-01" db="EMBL/GenBank/DDBJ databases">
        <title>Complete genome of Cladobotryum mycophilum ATHUM6906.</title>
        <authorList>
            <person name="Christinaki A.C."/>
            <person name="Myridakis A.I."/>
            <person name="Kouvelis V.N."/>
        </authorList>
    </citation>
    <scope>NUCLEOTIDE SEQUENCE [LARGE SCALE GENOMIC DNA]</scope>
    <source>
        <strain evidence="1 2">ATHUM6906</strain>
    </source>
</reference>
<protein>
    <submittedName>
        <fullName evidence="1">Uncharacterized protein</fullName>
    </submittedName>
</protein>